<dbReference type="Proteomes" id="UP000886251">
    <property type="component" value="Unassembled WGS sequence"/>
</dbReference>
<sequence length="232" mass="26216">MNDAGPVLAVTGLGFSRSGRPVLRELDLALDAGRITLLTGHNGSGKSTLLRILAGLLPPDRGRWHIDGTPGSSWQEVRRSLLQRHCYLHQQPYLFDATVFDNIAYGLRRRRVPRREIAERVARALRHVSLEPLRDRPARALSGGEQQRVAIARAWVLRPRLMLLDEPVANMDKPARRRSIDLINRLAEHGIAVVVTSHDPQHGELRIRRHLHLYQGELSERRLRTEAASASH</sequence>
<gene>
    <name evidence="6" type="ORF">ENI96_00350</name>
</gene>
<reference evidence="6" key="1">
    <citation type="journal article" date="2020" name="mSystems">
        <title>Genome- and Community-Level Interaction Insights into Carbon Utilization and Element Cycling Functions of Hydrothermarchaeota in Hydrothermal Sediment.</title>
        <authorList>
            <person name="Zhou Z."/>
            <person name="Liu Y."/>
            <person name="Xu W."/>
            <person name="Pan J."/>
            <person name="Luo Z.H."/>
            <person name="Li M."/>
        </authorList>
    </citation>
    <scope>NUCLEOTIDE SEQUENCE [LARGE SCALE GENOMIC DNA]</scope>
    <source>
        <strain evidence="6">HyVt-443</strain>
    </source>
</reference>
<dbReference type="GO" id="GO:0042626">
    <property type="term" value="F:ATPase-coupled transmembrane transporter activity"/>
    <property type="evidence" value="ECO:0007669"/>
    <property type="project" value="TreeGrafter"/>
</dbReference>
<keyword evidence="3" id="KW-0547">Nucleotide-binding</keyword>
<dbReference type="InterPro" id="IPR027417">
    <property type="entry name" value="P-loop_NTPase"/>
</dbReference>
<comment type="similarity">
    <text evidence="1">Belongs to the ABC transporter superfamily.</text>
</comment>
<dbReference type="Gene3D" id="3.40.50.300">
    <property type="entry name" value="P-loop containing nucleotide triphosphate hydrolases"/>
    <property type="match status" value="1"/>
</dbReference>
<dbReference type="EMBL" id="DRKP01000006">
    <property type="protein sequence ID" value="HEB94866.1"/>
    <property type="molecule type" value="Genomic_DNA"/>
</dbReference>
<dbReference type="Pfam" id="PF00005">
    <property type="entry name" value="ABC_tran"/>
    <property type="match status" value="1"/>
</dbReference>
<dbReference type="AlphaFoldDB" id="A0A831W634"/>
<keyword evidence="2" id="KW-0813">Transport</keyword>
<dbReference type="GO" id="GO:0016887">
    <property type="term" value="F:ATP hydrolysis activity"/>
    <property type="evidence" value="ECO:0007669"/>
    <property type="project" value="InterPro"/>
</dbReference>
<protein>
    <submittedName>
        <fullName evidence="6">ABC transporter ATP-binding protein</fullName>
    </submittedName>
</protein>
<evidence type="ECO:0000256" key="1">
    <source>
        <dbReference type="ARBA" id="ARBA00005417"/>
    </source>
</evidence>
<dbReference type="GO" id="GO:0005524">
    <property type="term" value="F:ATP binding"/>
    <property type="evidence" value="ECO:0007669"/>
    <property type="project" value="UniProtKB-KW"/>
</dbReference>
<dbReference type="SUPFAM" id="SSF52540">
    <property type="entry name" value="P-loop containing nucleoside triphosphate hydrolases"/>
    <property type="match status" value="1"/>
</dbReference>
<evidence type="ECO:0000256" key="3">
    <source>
        <dbReference type="ARBA" id="ARBA00022741"/>
    </source>
</evidence>
<evidence type="ECO:0000313" key="7">
    <source>
        <dbReference type="Proteomes" id="UP000886251"/>
    </source>
</evidence>
<dbReference type="PANTHER" id="PTHR43553">
    <property type="entry name" value="HEAVY METAL TRANSPORTER"/>
    <property type="match status" value="1"/>
</dbReference>
<evidence type="ECO:0000259" key="5">
    <source>
        <dbReference type="PROSITE" id="PS50893"/>
    </source>
</evidence>
<accession>A0A831W634</accession>
<keyword evidence="4 6" id="KW-0067">ATP-binding</keyword>
<evidence type="ECO:0000256" key="4">
    <source>
        <dbReference type="ARBA" id="ARBA00022840"/>
    </source>
</evidence>
<feature type="domain" description="ABC transporter" evidence="5">
    <location>
        <begin position="8"/>
        <end position="231"/>
    </location>
</feature>
<proteinExistence type="inferred from homology"/>
<dbReference type="PANTHER" id="PTHR43553:SF24">
    <property type="entry name" value="ENERGY-COUPLING FACTOR TRANSPORTER ATP-BINDING PROTEIN ECFA1"/>
    <property type="match status" value="1"/>
</dbReference>
<dbReference type="InterPro" id="IPR050095">
    <property type="entry name" value="ECF_ABC_transporter_ATP-bd"/>
</dbReference>
<evidence type="ECO:0000313" key="6">
    <source>
        <dbReference type="EMBL" id="HEB94866.1"/>
    </source>
</evidence>
<comment type="caution">
    <text evidence="6">The sequence shown here is derived from an EMBL/GenBank/DDBJ whole genome shotgun (WGS) entry which is preliminary data.</text>
</comment>
<dbReference type="GO" id="GO:0043190">
    <property type="term" value="C:ATP-binding cassette (ABC) transporter complex"/>
    <property type="evidence" value="ECO:0007669"/>
    <property type="project" value="TreeGrafter"/>
</dbReference>
<name>A0A831W634_9GAMM</name>
<dbReference type="InterPro" id="IPR003439">
    <property type="entry name" value="ABC_transporter-like_ATP-bd"/>
</dbReference>
<dbReference type="PROSITE" id="PS00211">
    <property type="entry name" value="ABC_TRANSPORTER_1"/>
    <property type="match status" value="1"/>
</dbReference>
<dbReference type="InterPro" id="IPR017871">
    <property type="entry name" value="ABC_transporter-like_CS"/>
</dbReference>
<dbReference type="CDD" id="cd03225">
    <property type="entry name" value="ABC_cobalt_CbiO_domain1"/>
    <property type="match status" value="1"/>
</dbReference>
<dbReference type="InterPro" id="IPR003593">
    <property type="entry name" value="AAA+_ATPase"/>
</dbReference>
<dbReference type="SMART" id="SM00382">
    <property type="entry name" value="AAA"/>
    <property type="match status" value="1"/>
</dbReference>
<dbReference type="InterPro" id="IPR015856">
    <property type="entry name" value="ABC_transpr_CbiO/EcfA_su"/>
</dbReference>
<dbReference type="PROSITE" id="PS50893">
    <property type="entry name" value="ABC_TRANSPORTER_2"/>
    <property type="match status" value="1"/>
</dbReference>
<organism evidence="6 7">
    <name type="scientific">Sedimenticola thiotaurini</name>
    <dbReference type="NCBI Taxonomy" id="1543721"/>
    <lineage>
        <taxon>Bacteria</taxon>
        <taxon>Pseudomonadati</taxon>
        <taxon>Pseudomonadota</taxon>
        <taxon>Gammaproteobacteria</taxon>
        <taxon>Chromatiales</taxon>
        <taxon>Sedimenticolaceae</taxon>
        <taxon>Sedimenticola</taxon>
    </lineage>
</organism>
<evidence type="ECO:0000256" key="2">
    <source>
        <dbReference type="ARBA" id="ARBA00022448"/>
    </source>
</evidence>